<dbReference type="InterPro" id="IPR008984">
    <property type="entry name" value="SMAD_FHA_dom_sf"/>
</dbReference>
<dbReference type="Proteomes" id="UP000031135">
    <property type="component" value="Chromosome"/>
</dbReference>
<dbReference type="RefSeq" id="WP_039663839.1">
    <property type="nucleotide sequence ID" value="NZ_CP007772.1"/>
</dbReference>
<reference evidence="1 2" key="1">
    <citation type="journal article" date="2014" name="Genome Biol. Evol.">
        <title>Comparative Genomics of the Campylobacter lari Group.</title>
        <authorList>
            <person name="Miller W.G."/>
            <person name="Yee E."/>
            <person name="Chapman M.H."/>
            <person name="Smith T.P."/>
            <person name="Bono J.L."/>
            <person name="Huynh S."/>
            <person name="Parker C.T."/>
            <person name="Vandamme P."/>
            <person name="Luong K."/>
            <person name="Korlach J."/>
        </authorList>
    </citation>
    <scope>NUCLEOTIDE SEQUENCE [LARGE SCALE GENOMIC DNA]</scope>
    <source>
        <strain evidence="1 2">LMG 24374</strain>
    </source>
</reference>
<evidence type="ECO:0000313" key="2">
    <source>
        <dbReference type="Proteomes" id="UP000031135"/>
    </source>
</evidence>
<dbReference type="OrthoDB" id="5353961at2"/>
<evidence type="ECO:0000313" key="1">
    <source>
        <dbReference type="EMBL" id="AJC90761.1"/>
    </source>
</evidence>
<dbReference type="AlphaFoldDB" id="A0A0A8H9K5"/>
<proteinExistence type="predicted"/>
<name>A0A0A8H9K5_9BACT</name>
<gene>
    <name evidence="1" type="primary">tagH</name>
    <name evidence="1" type="ORF">CSUB8521_0924</name>
</gene>
<dbReference type="Gene3D" id="2.60.200.20">
    <property type="match status" value="1"/>
</dbReference>
<dbReference type="SUPFAM" id="SSF49879">
    <property type="entry name" value="SMAD/FHA domain"/>
    <property type="match status" value="1"/>
</dbReference>
<accession>A0A0A8H9K5</accession>
<organism evidence="1 2">
    <name type="scientific">Campylobacter subantarcticus LMG 24374</name>
    <dbReference type="NCBI Taxonomy" id="1388751"/>
    <lineage>
        <taxon>Bacteria</taxon>
        <taxon>Pseudomonadati</taxon>
        <taxon>Campylobacterota</taxon>
        <taxon>Epsilonproteobacteria</taxon>
        <taxon>Campylobacterales</taxon>
        <taxon>Campylobacteraceae</taxon>
        <taxon>Campylobacter</taxon>
    </lineage>
</organism>
<sequence>MIDKETIGLIIENVEENTTKTVACVFDEAGGLVGSSPECLFWVQDKHNSIEERHMKVAFEEGFFTISPVEGSDIFYNNSFSRLDDGYEIIVNKGDVLKLGLIELRFVDSKEVKQETLKQVKEIKEIEKHTQMDEIELKPRGKIDGLDFKAKEDIKELIETKIDYSFIEDNNIKNSEVIAESSSSVNLDFTYENIGKMLDKLQNELSQNRKKTILSDSFQKLNIDDFQTVISKIPLVKDTKLINLVVLSLITKELYSPVFKEMDEDIFMNYLQNALQNIIKNNQNIFENLTLLSLDKYKDK</sequence>
<dbReference type="EMBL" id="CP007772">
    <property type="protein sequence ID" value="AJC90761.1"/>
    <property type="molecule type" value="Genomic_DNA"/>
</dbReference>
<dbReference type="HOGENOM" id="CLU_932802_0_0_7"/>
<protein>
    <submittedName>
        <fullName evidence="1">Type VI secretion system protein</fullName>
    </submittedName>
</protein>
<dbReference type="KEGG" id="csm:CSUB8521_0924"/>